<accession>A0A7I4YSW0</accession>
<feature type="transmembrane region" description="Helical" evidence="1">
    <location>
        <begin position="88"/>
        <end position="110"/>
    </location>
</feature>
<feature type="transmembrane region" description="Helical" evidence="1">
    <location>
        <begin position="122"/>
        <end position="144"/>
    </location>
</feature>
<dbReference type="WBParaSite" id="HCON_00133720-00001">
    <property type="protein sequence ID" value="HCON_00133720-00001"/>
    <property type="gene ID" value="HCON_00133720"/>
</dbReference>
<dbReference type="AlphaFoldDB" id="A0A7I4YSW0"/>
<dbReference type="SUPFAM" id="SSF81321">
    <property type="entry name" value="Family A G protein-coupled receptor-like"/>
    <property type="match status" value="1"/>
</dbReference>
<feature type="transmembrane region" description="Helical" evidence="1">
    <location>
        <begin position="12"/>
        <end position="29"/>
    </location>
</feature>
<evidence type="ECO:0000313" key="2">
    <source>
        <dbReference type="Proteomes" id="UP000025227"/>
    </source>
</evidence>
<organism evidence="2 3">
    <name type="scientific">Haemonchus contortus</name>
    <name type="common">Barber pole worm</name>
    <dbReference type="NCBI Taxonomy" id="6289"/>
    <lineage>
        <taxon>Eukaryota</taxon>
        <taxon>Metazoa</taxon>
        <taxon>Ecdysozoa</taxon>
        <taxon>Nematoda</taxon>
        <taxon>Chromadorea</taxon>
        <taxon>Rhabditida</taxon>
        <taxon>Rhabditina</taxon>
        <taxon>Rhabditomorpha</taxon>
        <taxon>Strongyloidea</taxon>
        <taxon>Trichostrongylidae</taxon>
        <taxon>Haemonchus</taxon>
    </lineage>
</organism>
<keyword evidence="1" id="KW-0472">Membrane</keyword>
<dbReference type="OrthoDB" id="5827259at2759"/>
<keyword evidence="1" id="KW-0812">Transmembrane</keyword>
<evidence type="ECO:0000313" key="3">
    <source>
        <dbReference type="WBParaSite" id="HCON_00133720-00001"/>
    </source>
</evidence>
<name>A0A7I4YSW0_HAECO</name>
<keyword evidence="1" id="KW-1133">Transmembrane helix</keyword>
<protein>
    <submittedName>
        <fullName evidence="3">Serpentine receptor class gamma</fullName>
    </submittedName>
</protein>
<sequence length="205" mass="23423">MGSNYLGSCFSFVIANLCLTVHRLFYTLLPLRSPFILTKTVGRVCISSILLFYIVFIAFTLSPLASMGFCPAQFVYVYDRVTSSINRLFNYMIGIVNVTAYTIMFAILFIKGSLTFKRNNEIRMTVQAALTSACELAFFLYWEYGTEGSLSCRRTLATFTMLIYYDVLILPYMIFNKTVKTEMKNLFGKEKSRTAISALRQRRGV</sequence>
<keyword evidence="2" id="KW-1185">Reference proteome</keyword>
<dbReference type="Proteomes" id="UP000025227">
    <property type="component" value="Unplaced"/>
</dbReference>
<evidence type="ECO:0000256" key="1">
    <source>
        <dbReference type="SAM" id="Phobius"/>
    </source>
</evidence>
<feature type="transmembrane region" description="Helical" evidence="1">
    <location>
        <begin position="50"/>
        <end position="76"/>
    </location>
</feature>
<reference evidence="3" key="1">
    <citation type="submission" date="2020-12" db="UniProtKB">
        <authorList>
            <consortium name="WormBaseParasite"/>
        </authorList>
    </citation>
    <scope>IDENTIFICATION</scope>
    <source>
        <strain evidence="3">MHco3</strain>
    </source>
</reference>
<proteinExistence type="predicted"/>
<dbReference type="OMA" id="NNEIRMT"/>
<feature type="transmembrane region" description="Helical" evidence="1">
    <location>
        <begin position="156"/>
        <end position="175"/>
    </location>
</feature>